<name>A0A0H5PXV7_9ZZZZ</name>
<reference evidence="1" key="1">
    <citation type="submission" date="2015-06" db="EMBL/GenBank/DDBJ databases">
        <authorList>
            <person name="Joergensen T."/>
        </authorList>
    </citation>
    <scope>NUCLEOTIDE SEQUENCE</scope>
    <source>
        <plasmid evidence="1">pRGRH0246</plasmid>
    </source>
</reference>
<sequence length="73" mass="8474">METEQMPRIELILPGEQRTRVEPFAETYRVTVERVDGIACSEIEARTALSTFCVHTVQETKQRKRKPKPEKAE</sequence>
<dbReference type="AlphaFoldDB" id="A0A0H5PXV7"/>
<proteinExistence type="predicted"/>
<evidence type="ECO:0000313" key="1">
    <source>
        <dbReference type="EMBL" id="CRY94408.1"/>
    </source>
</evidence>
<geneLocation type="plasmid" evidence="1">
    <name>pRGRH0246</name>
</geneLocation>
<reference evidence="1" key="2">
    <citation type="submission" date="2015-07" db="EMBL/GenBank/DDBJ databases">
        <title>Plasmids, circular viruses and viroids from rat gut.</title>
        <authorList>
            <person name="Jorgensen T.J."/>
            <person name="Hansen M.A."/>
            <person name="Xu Z."/>
            <person name="Tabak M.A."/>
            <person name="Sorensen S.J."/>
            <person name="Hansen L.H."/>
        </authorList>
    </citation>
    <scope>NUCLEOTIDE SEQUENCE</scope>
    <source>
        <plasmid evidence="1">pRGRH0246</plasmid>
    </source>
</reference>
<protein>
    <submittedName>
        <fullName evidence="1">Uncharacterized protein</fullName>
    </submittedName>
</protein>
<organism evidence="1">
    <name type="scientific">uncultured prokaryote</name>
    <dbReference type="NCBI Taxonomy" id="198431"/>
    <lineage>
        <taxon>unclassified sequences</taxon>
        <taxon>environmental samples</taxon>
    </lineage>
</organism>
<dbReference type="EMBL" id="LN852919">
    <property type="protein sequence ID" value="CRY94408.1"/>
    <property type="molecule type" value="Genomic_DNA"/>
</dbReference>
<keyword evidence="1" id="KW-0614">Plasmid</keyword>
<accession>A0A0H5PXV7</accession>